<accession>A0A6H1WQM8</accession>
<organism evidence="8 9">
    <name type="scientific">Thermosulfurimonas marina</name>
    <dbReference type="NCBI Taxonomy" id="2047767"/>
    <lineage>
        <taxon>Bacteria</taxon>
        <taxon>Pseudomonadati</taxon>
        <taxon>Thermodesulfobacteriota</taxon>
        <taxon>Thermodesulfobacteria</taxon>
        <taxon>Thermodesulfobacteriales</taxon>
        <taxon>Thermodesulfobacteriaceae</taxon>
        <taxon>Thermosulfurimonas</taxon>
    </lineage>
</organism>
<reference evidence="8 9" key="1">
    <citation type="submission" date="2019-08" db="EMBL/GenBank/DDBJ databases">
        <title>Complete genome sequence of Thermosulfurimonas marina SU872T, an anaerobic thermophilic chemolithoautotrophic bacterium isolated from a shallow marine hydrothermal vent.</title>
        <authorList>
            <person name="Allioux M."/>
            <person name="Jebbar M."/>
            <person name="Slobodkina G."/>
            <person name="Slobodkin A."/>
            <person name="Moalic Y."/>
            <person name="Frolova A."/>
            <person name="Shao Z."/>
            <person name="Alain K."/>
        </authorList>
    </citation>
    <scope>NUCLEOTIDE SEQUENCE [LARGE SCALE GENOMIC DNA]</scope>
    <source>
        <strain evidence="8 9">SU872</strain>
    </source>
</reference>
<evidence type="ECO:0000256" key="2">
    <source>
        <dbReference type="ARBA" id="ARBA00009772"/>
    </source>
</evidence>
<keyword evidence="6 7" id="KW-0472">Membrane</keyword>
<dbReference type="RefSeq" id="WP_168718889.1">
    <property type="nucleotide sequence ID" value="NZ_CP042909.1"/>
</dbReference>
<keyword evidence="8" id="KW-0282">Flagellum</keyword>
<dbReference type="Proteomes" id="UP000501253">
    <property type="component" value="Chromosome"/>
</dbReference>
<proteinExistence type="inferred from homology"/>
<evidence type="ECO:0000256" key="7">
    <source>
        <dbReference type="SAM" id="Phobius"/>
    </source>
</evidence>
<feature type="transmembrane region" description="Helical" evidence="7">
    <location>
        <begin position="213"/>
        <end position="236"/>
    </location>
</feature>
<comment type="subcellular location">
    <subcellularLocation>
        <location evidence="1">Cell membrane</location>
        <topology evidence="1">Multi-pass membrane protein</topology>
    </subcellularLocation>
</comment>
<comment type="similarity">
    <text evidence="2">Belongs to the FliR/MopE/SpaR family.</text>
</comment>
<feature type="transmembrane region" description="Helical" evidence="7">
    <location>
        <begin position="12"/>
        <end position="33"/>
    </location>
</feature>
<feature type="transmembrane region" description="Helical" evidence="7">
    <location>
        <begin position="39"/>
        <end position="57"/>
    </location>
</feature>
<dbReference type="EMBL" id="CP042909">
    <property type="protein sequence ID" value="QJA05525.1"/>
    <property type="molecule type" value="Genomic_DNA"/>
</dbReference>
<feature type="transmembrane region" description="Helical" evidence="7">
    <location>
        <begin position="78"/>
        <end position="99"/>
    </location>
</feature>
<keyword evidence="9" id="KW-1185">Reference proteome</keyword>
<keyword evidence="3" id="KW-1003">Cell membrane</keyword>
<keyword evidence="5 7" id="KW-1133">Transmembrane helix</keyword>
<evidence type="ECO:0000313" key="9">
    <source>
        <dbReference type="Proteomes" id="UP000501253"/>
    </source>
</evidence>
<evidence type="ECO:0000256" key="6">
    <source>
        <dbReference type="ARBA" id="ARBA00023136"/>
    </source>
</evidence>
<dbReference type="KEGG" id="tmai:FVE67_01370"/>
<keyword evidence="8" id="KW-0969">Cilium</keyword>
<dbReference type="PANTHER" id="PTHR30065">
    <property type="entry name" value="FLAGELLAR BIOSYNTHETIC PROTEIN FLIR"/>
    <property type="match status" value="1"/>
</dbReference>
<keyword evidence="8" id="KW-0966">Cell projection</keyword>
<gene>
    <name evidence="8" type="ORF">FVE67_01370</name>
</gene>
<dbReference type="GO" id="GO:0005886">
    <property type="term" value="C:plasma membrane"/>
    <property type="evidence" value="ECO:0007669"/>
    <property type="project" value="UniProtKB-SubCell"/>
</dbReference>
<dbReference type="Pfam" id="PF01311">
    <property type="entry name" value="Bac_export_1"/>
    <property type="match status" value="1"/>
</dbReference>
<name>A0A6H1WQM8_9BACT</name>
<sequence length="260" mass="28111">MKPYDLLDLWPWAFTLTLVFLRVSFFLFFMPLIGSVVPATVRAALSLVLALSLVFVVPEPLRPPASVLAAGGMMATEALFGAALAFLLRVIFAGIQLGGELVGMQIGFGVAQVIDPVSGVQAPILAQLTYLLAFLLFLAFDLHHPFLWALGEGLRLLPPGSLKPRPELFQYLVGEGRVLFEVSLKILAPLLAFMLLLQLALGVVSRFVPQINIMIVSFPLTVGLGLFFFGLTLALVPKLLSPAFERALLGFRVVVRALGG</sequence>
<feature type="transmembrane region" description="Helical" evidence="7">
    <location>
        <begin position="186"/>
        <end position="207"/>
    </location>
</feature>
<feature type="transmembrane region" description="Helical" evidence="7">
    <location>
        <begin position="119"/>
        <end position="140"/>
    </location>
</feature>
<evidence type="ECO:0000256" key="4">
    <source>
        <dbReference type="ARBA" id="ARBA00022692"/>
    </source>
</evidence>
<evidence type="ECO:0000256" key="3">
    <source>
        <dbReference type="ARBA" id="ARBA00022475"/>
    </source>
</evidence>
<dbReference type="GO" id="GO:0006605">
    <property type="term" value="P:protein targeting"/>
    <property type="evidence" value="ECO:0007669"/>
    <property type="project" value="InterPro"/>
</dbReference>
<dbReference type="PRINTS" id="PR00953">
    <property type="entry name" value="TYPE3IMRPROT"/>
</dbReference>
<evidence type="ECO:0000256" key="5">
    <source>
        <dbReference type="ARBA" id="ARBA00022989"/>
    </source>
</evidence>
<evidence type="ECO:0000313" key="8">
    <source>
        <dbReference type="EMBL" id="QJA05525.1"/>
    </source>
</evidence>
<keyword evidence="4 7" id="KW-0812">Transmembrane</keyword>
<protein>
    <submittedName>
        <fullName evidence="8">Flagellar biosynthetic protein FliR</fullName>
    </submittedName>
</protein>
<dbReference type="PANTHER" id="PTHR30065:SF1">
    <property type="entry name" value="SURFACE PRESENTATION OF ANTIGENS PROTEIN SPAR"/>
    <property type="match status" value="1"/>
</dbReference>
<dbReference type="InterPro" id="IPR002010">
    <property type="entry name" value="T3SS_IM_R"/>
</dbReference>
<dbReference type="AlphaFoldDB" id="A0A6H1WQM8"/>
<evidence type="ECO:0000256" key="1">
    <source>
        <dbReference type="ARBA" id="ARBA00004651"/>
    </source>
</evidence>